<evidence type="ECO:0000313" key="1">
    <source>
        <dbReference type="EMBL" id="MBX25899.1"/>
    </source>
</evidence>
<dbReference type="EMBL" id="GGEC01045415">
    <property type="protein sequence ID" value="MBX25899.1"/>
    <property type="molecule type" value="Transcribed_RNA"/>
</dbReference>
<reference evidence="1" key="1">
    <citation type="submission" date="2018-02" db="EMBL/GenBank/DDBJ databases">
        <title>Rhizophora mucronata_Transcriptome.</title>
        <authorList>
            <person name="Meera S.P."/>
            <person name="Sreeshan A."/>
            <person name="Augustine A."/>
        </authorList>
    </citation>
    <scope>NUCLEOTIDE SEQUENCE</scope>
    <source>
        <tissue evidence="1">Leaf</tissue>
    </source>
</reference>
<accession>A0A2P2M6N6</accession>
<proteinExistence type="predicted"/>
<sequence>MTFSISNALFQPPSVDKRMYNITHSPIFISLLEKLNPFIRNCHVEAVIKSHTTILDRNAECWHSTNIFTNRDSLRVETMNHVINKHQINHSIYISSKSKVLIVISSKSHLQKGHSD</sequence>
<dbReference type="AlphaFoldDB" id="A0A2P2M6N6"/>
<protein>
    <submittedName>
        <fullName evidence="1">Starch branching enzyme</fullName>
    </submittedName>
</protein>
<organism evidence="1">
    <name type="scientific">Rhizophora mucronata</name>
    <name type="common">Asiatic mangrove</name>
    <dbReference type="NCBI Taxonomy" id="61149"/>
    <lineage>
        <taxon>Eukaryota</taxon>
        <taxon>Viridiplantae</taxon>
        <taxon>Streptophyta</taxon>
        <taxon>Embryophyta</taxon>
        <taxon>Tracheophyta</taxon>
        <taxon>Spermatophyta</taxon>
        <taxon>Magnoliopsida</taxon>
        <taxon>eudicotyledons</taxon>
        <taxon>Gunneridae</taxon>
        <taxon>Pentapetalae</taxon>
        <taxon>rosids</taxon>
        <taxon>fabids</taxon>
        <taxon>Malpighiales</taxon>
        <taxon>Rhizophoraceae</taxon>
        <taxon>Rhizophora</taxon>
    </lineage>
</organism>
<name>A0A2P2M6N6_RHIMU</name>